<evidence type="ECO:0000313" key="2">
    <source>
        <dbReference type="EMBL" id="KAF9729479.1"/>
    </source>
</evidence>
<keyword evidence="3" id="KW-1185">Reference proteome</keyword>
<dbReference type="PANTHER" id="PTHR36124">
    <property type="match status" value="1"/>
</dbReference>
<accession>A0A9P6G5X8</accession>
<feature type="transmembrane region" description="Helical" evidence="1">
    <location>
        <begin position="6"/>
        <end position="24"/>
    </location>
</feature>
<keyword evidence="1" id="KW-1133">Transmembrane helix</keyword>
<organism evidence="2 3">
    <name type="scientific">Paraphaeosphaeria minitans</name>
    <dbReference type="NCBI Taxonomy" id="565426"/>
    <lineage>
        <taxon>Eukaryota</taxon>
        <taxon>Fungi</taxon>
        <taxon>Dikarya</taxon>
        <taxon>Ascomycota</taxon>
        <taxon>Pezizomycotina</taxon>
        <taxon>Dothideomycetes</taxon>
        <taxon>Pleosporomycetidae</taxon>
        <taxon>Pleosporales</taxon>
        <taxon>Massarineae</taxon>
        <taxon>Didymosphaeriaceae</taxon>
        <taxon>Paraphaeosphaeria</taxon>
    </lineage>
</organism>
<name>A0A9P6G5X8_9PLEO</name>
<dbReference type="AlphaFoldDB" id="A0A9P6G5X8"/>
<evidence type="ECO:0008006" key="4">
    <source>
        <dbReference type="Google" id="ProtNLM"/>
    </source>
</evidence>
<comment type="caution">
    <text evidence="2">The sequence shown here is derived from an EMBL/GenBank/DDBJ whole genome shotgun (WGS) entry which is preliminary data.</text>
</comment>
<dbReference type="Proteomes" id="UP000756921">
    <property type="component" value="Unassembled WGS sequence"/>
</dbReference>
<sequence length="411" mass="45690">MHAIGHLTVGQAAVAVAALYILLVRYARFRRAKSIASPFADGGRALSSMTTQEASAIMNQLQSLEFPYAMNKARSVALLKAGGIPTMSKLFAVTGQNNVKNAGKRAVDTEILLRESQTQPPDSERYMYAVARMNYLHARYRQAGKILDTDLLHTLGDGAHEIIHIIDKEEWRKLSDVEKCAIGIFHYNLGQDLEIPFTPLQSSQIGWRDGLHFVNELVQWTQAYEKEVAKPTATGDQYVRVYVDSAGMKLGKCVTALLRQIVGSDLDATMRESLCIEAPGYILALVLLAVRATRKVLLQYLALPRPQAFAYESVDAAPNSAGLYNFSHSGFQPWYVLPTFRSLWHPTAVLLRFIGARKPGSRGDRYKPTGYDLKTIGPLPQEGRGLEEMIATVTDMEKRRLNNCPFTTIKA</sequence>
<evidence type="ECO:0000256" key="1">
    <source>
        <dbReference type="SAM" id="Phobius"/>
    </source>
</evidence>
<dbReference type="OrthoDB" id="545169at2759"/>
<proteinExistence type="predicted"/>
<evidence type="ECO:0000313" key="3">
    <source>
        <dbReference type="Proteomes" id="UP000756921"/>
    </source>
</evidence>
<reference evidence="2" key="1">
    <citation type="journal article" date="2020" name="Mol. Plant Microbe Interact.">
        <title>Genome Sequence of the Biocontrol Agent Coniothyrium minitans strain Conio (IMI 134523).</title>
        <authorList>
            <person name="Patel D."/>
            <person name="Shittu T.A."/>
            <person name="Baroncelli R."/>
            <person name="Muthumeenakshi S."/>
            <person name="Osborne T.H."/>
            <person name="Janganan T.K."/>
            <person name="Sreenivasaprasad S."/>
        </authorList>
    </citation>
    <scope>NUCLEOTIDE SEQUENCE</scope>
    <source>
        <strain evidence="2">Conio</strain>
    </source>
</reference>
<dbReference type="GO" id="GO:0016491">
    <property type="term" value="F:oxidoreductase activity"/>
    <property type="evidence" value="ECO:0007669"/>
    <property type="project" value="InterPro"/>
</dbReference>
<keyword evidence="1" id="KW-0472">Membrane</keyword>
<gene>
    <name evidence="2" type="ORF">PMIN01_12343</name>
</gene>
<dbReference type="EMBL" id="WJXW01000016">
    <property type="protein sequence ID" value="KAF9729479.1"/>
    <property type="molecule type" value="Genomic_DNA"/>
</dbReference>
<dbReference type="PANTHER" id="PTHR36124:SF4">
    <property type="entry name" value="ER-BOUND OXYGENASE MPAB_MPAB'_RUBBER OXYGENASE CATALYTIC DOMAIN-CONTAINING PROTEIN"/>
    <property type="match status" value="1"/>
</dbReference>
<protein>
    <recommendedName>
        <fullName evidence="4">ER-bound oxygenase mpaB/mpaB'/Rubber oxygenase catalytic domain-containing protein</fullName>
    </recommendedName>
</protein>
<dbReference type="InterPro" id="IPR046366">
    <property type="entry name" value="MPAB"/>
</dbReference>
<keyword evidence="1" id="KW-0812">Transmembrane</keyword>